<evidence type="ECO:0000313" key="2">
    <source>
        <dbReference type="Proteomes" id="UP000694389"/>
    </source>
</evidence>
<organism evidence="1 2">
    <name type="scientific">Dicentrarchus labrax</name>
    <name type="common">European seabass</name>
    <name type="synonym">Morone labrax</name>
    <dbReference type="NCBI Taxonomy" id="13489"/>
    <lineage>
        <taxon>Eukaryota</taxon>
        <taxon>Metazoa</taxon>
        <taxon>Chordata</taxon>
        <taxon>Craniata</taxon>
        <taxon>Vertebrata</taxon>
        <taxon>Euteleostomi</taxon>
        <taxon>Actinopterygii</taxon>
        <taxon>Neopterygii</taxon>
        <taxon>Teleostei</taxon>
        <taxon>Neoteleostei</taxon>
        <taxon>Acanthomorphata</taxon>
        <taxon>Eupercaria</taxon>
        <taxon>Moronidae</taxon>
        <taxon>Dicentrarchus</taxon>
    </lineage>
</organism>
<evidence type="ECO:0000313" key="1">
    <source>
        <dbReference type="Ensembl" id="ENSDLAP00005055725.2"/>
    </source>
</evidence>
<dbReference type="Proteomes" id="UP000694389">
    <property type="component" value="Unassembled WGS sequence"/>
</dbReference>
<proteinExistence type="predicted"/>
<sequence>MAEDNERKWPEFSIHIYIYISPIWPATVSLCDLWPGLLFSQPPPRSLVITNKLEVTPATRKGEGAPMACQHIESCVLAALGNQMLTWINQPSLFIRVVRSQEWQ</sequence>
<dbReference type="AlphaFoldDB" id="A0A8C4ICG5"/>
<dbReference type="Ensembl" id="ENSDLAT00005059156.2">
    <property type="protein sequence ID" value="ENSDLAP00005055725.2"/>
    <property type="gene ID" value="ENSDLAG00005023728.2"/>
</dbReference>
<protein>
    <submittedName>
        <fullName evidence="1">Uncharacterized protein</fullName>
    </submittedName>
</protein>
<reference evidence="1" key="1">
    <citation type="submission" date="2025-08" db="UniProtKB">
        <authorList>
            <consortium name="Ensembl"/>
        </authorList>
    </citation>
    <scope>IDENTIFICATION</scope>
</reference>
<accession>A0A8C4ICG5</accession>
<keyword evidence="2" id="KW-1185">Reference proteome</keyword>
<name>A0A8C4ICG5_DICLA</name>
<reference evidence="1" key="2">
    <citation type="submission" date="2025-09" db="UniProtKB">
        <authorList>
            <consortium name="Ensembl"/>
        </authorList>
    </citation>
    <scope>IDENTIFICATION</scope>
</reference>